<sequence length="389" mass="43806">MKVDKSRWHRDLLGNLCNIKRGGSPRPIQKFLTDAPDGINWIKIGDAGDSKFISSCKEKIIPEGVSKSRFVHKGDFLLSNSMSFGRPYILNVDGCIHDGWLVLEQPKQFDKSYLYYLLGSAPMYEKFAQKAQGAVVNNLNIDRVASVEIIYPPLDIQQAIAAELDAVQAMIDGYKAQLEDLDALAQSIFLDMFGDPVSNPKGWEKGSLNKYASIGTGATPSRKIVSYYEGDIPWVKSTEVHNSYIWETQEHITKEAIDNSNCSIYLPDTILVAMYGQGKTRGQVGLLRIKAATNQACAAIQCKDSLNPTFCYWHFQMCYEANRELGNGTNQKNMNLTIVGNIKFIIPPLSLQQEFAFKIESIEKQKELICKQLEDAKTMMAERMQYYFS</sequence>
<dbReference type="CDD" id="cd17283">
    <property type="entry name" value="RMtype1_S_Hpy180ORF7835P_TRD2-CR2_like"/>
    <property type="match status" value="1"/>
</dbReference>
<dbReference type="RefSeq" id="WP_165859728.1">
    <property type="nucleotide sequence ID" value="NZ_AP028155.1"/>
</dbReference>
<proteinExistence type="inferred from homology"/>
<accession>A0A7W6HSV6</accession>
<dbReference type="InterPro" id="IPR044946">
    <property type="entry name" value="Restrct_endonuc_typeI_TRD_sf"/>
</dbReference>
<dbReference type="GO" id="GO:0009307">
    <property type="term" value="P:DNA restriction-modification system"/>
    <property type="evidence" value="ECO:0007669"/>
    <property type="project" value="UniProtKB-KW"/>
</dbReference>
<comment type="caution">
    <text evidence="5">The sequence shown here is derived from an EMBL/GenBank/DDBJ whole genome shotgun (WGS) entry which is preliminary data.</text>
</comment>
<keyword evidence="5" id="KW-0378">Hydrolase</keyword>
<evidence type="ECO:0000256" key="1">
    <source>
        <dbReference type="ARBA" id="ARBA00010923"/>
    </source>
</evidence>
<evidence type="ECO:0000313" key="5">
    <source>
        <dbReference type="EMBL" id="MBB4024342.1"/>
    </source>
</evidence>
<gene>
    <name evidence="5" type="ORF">GGR14_000103</name>
</gene>
<evidence type="ECO:0000256" key="3">
    <source>
        <dbReference type="ARBA" id="ARBA00023125"/>
    </source>
</evidence>
<dbReference type="GO" id="GO:0009035">
    <property type="term" value="F:type I site-specific deoxyribonuclease activity"/>
    <property type="evidence" value="ECO:0007669"/>
    <property type="project" value="UniProtKB-EC"/>
</dbReference>
<dbReference type="GO" id="GO:0003677">
    <property type="term" value="F:DNA binding"/>
    <property type="evidence" value="ECO:0007669"/>
    <property type="project" value="UniProtKB-KW"/>
</dbReference>
<evidence type="ECO:0000256" key="2">
    <source>
        <dbReference type="ARBA" id="ARBA00022747"/>
    </source>
</evidence>
<keyword evidence="2" id="KW-0680">Restriction system</keyword>
<keyword evidence="6" id="KW-1185">Reference proteome</keyword>
<dbReference type="PANTHER" id="PTHR30408">
    <property type="entry name" value="TYPE-1 RESTRICTION ENZYME ECOKI SPECIFICITY PROTEIN"/>
    <property type="match status" value="1"/>
</dbReference>
<protein>
    <submittedName>
        <fullName evidence="5">Type I restriction enzyme S subunit</fullName>
        <ecNumber evidence="5">3.1.21.3</ecNumber>
    </submittedName>
</protein>
<comment type="similarity">
    <text evidence="1">Belongs to the type-I restriction system S methylase family.</text>
</comment>
<reference evidence="5 6" key="1">
    <citation type="submission" date="2020-08" db="EMBL/GenBank/DDBJ databases">
        <title>Genomic Encyclopedia of Type Strains, Phase IV (KMG-IV): sequencing the most valuable type-strain genomes for metagenomic binning, comparative biology and taxonomic classification.</title>
        <authorList>
            <person name="Goeker M."/>
        </authorList>
    </citation>
    <scope>NUCLEOTIDE SEQUENCE [LARGE SCALE GENOMIC DNA]</scope>
    <source>
        <strain evidence="5 6">DSM 105721</strain>
    </source>
</reference>
<keyword evidence="3" id="KW-0238">DNA-binding</keyword>
<dbReference type="InterPro" id="IPR000055">
    <property type="entry name" value="Restrct_endonuc_typeI_TRD"/>
</dbReference>
<dbReference type="Gene3D" id="3.90.220.20">
    <property type="entry name" value="DNA methylase specificity domains"/>
    <property type="match status" value="2"/>
</dbReference>
<dbReference type="GeneID" id="93100560"/>
<feature type="domain" description="Type I restriction modification DNA specificity" evidence="4">
    <location>
        <begin position="13"/>
        <end position="172"/>
    </location>
</feature>
<dbReference type="EC" id="3.1.21.3" evidence="5"/>
<dbReference type="InterPro" id="IPR052021">
    <property type="entry name" value="Type-I_RS_S_subunit"/>
</dbReference>
<name>A0A7W6HSV6_9BACT</name>
<evidence type="ECO:0000259" key="4">
    <source>
        <dbReference type="Pfam" id="PF01420"/>
    </source>
</evidence>
<dbReference type="Proteomes" id="UP000546007">
    <property type="component" value="Unassembled WGS sequence"/>
</dbReference>
<dbReference type="PANTHER" id="PTHR30408:SF12">
    <property type="entry name" value="TYPE I RESTRICTION ENZYME MJAVIII SPECIFICITY SUBUNIT"/>
    <property type="match status" value="1"/>
</dbReference>
<dbReference type="EMBL" id="JACIES010000001">
    <property type="protein sequence ID" value="MBB4024342.1"/>
    <property type="molecule type" value="Genomic_DNA"/>
</dbReference>
<dbReference type="Pfam" id="PF01420">
    <property type="entry name" value="Methylase_S"/>
    <property type="match status" value="2"/>
</dbReference>
<feature type="domain" description="Type I restriction modification DNA specificity" evidence="4">
    <location>
        <begin position="200"/>
        <end position="370"/>
    </location>
</feature>
<evidence type="ECO:0000313" key="6">
    <source>
        <dbReference type="Proteomes" id="UP000546007"/>
    </source>
</evidence>
<organism evidence="5 6">
    <name type="scientific">Butyricimonas faecihominis</name>
    <dbReference type="NCBI Taxonomy" id="1472416"/>
    <lineage>
        <taxon>Bacteria</taxon>
        <taxon>Pseudomonadati</taxon>
        <taxon>Bacteroidota</taxon>
        <taxon>Bacteroidia</taxon>
        <taxon>Bacteroidales</taxon>
        <taxon>Odoribacteraceae</taxon>
        <taxon>Butyricimonas</taxon>
    </lineage>
</organism>
<dbReference type="AlphaFoldDB" id="A0A7W6HSV6"/>
<dbReference type="CDD" id="cd17287">
    <property type="entry name" value="RMtype1_S_EcoN10ORF171P_TRD2-CR2_like"/>
    <property type="match status" value="1"/>
</dbReference>
<dbReference type="SUPFAM" id="SSF116734">
    <property type="entry name" value="DNA methylase specificity domain"/>
    <property type="match status" value="2"/>
</dbReference>